<gene>
    <name evidence="2" type="ORF">RUM4293_04709</name>
</gene>
<evidence type="ECO:0008006" key="4">
    <source>
        <dbReference type="Google" id="ProtNLM"/>
    </source>
</evidence>
<feature type="chain" id="PRO_5006061339" description="Porin" evidence="1">
    <location>
        <begin position="26"/>
        <end position="186"/>
    </location>
</feature>
<dbReference type="AlphaFoldDB" id="A0A0P1E9A5"/>
<proteinExistence type="predicted"/>
<reference evidence="3" key="1">
    <citation type="submission" date="2015-09" db="EMBL/GenBank/DDBJ databases">
        <authorList>
            <person name="Rodrigo-Torres L."/>
            <person name="Arahal D.R."/>
        </authorList>
    </citation>
    <scope>NUCLEOTIDE SEQUENCE [LARGE SCALE GENOMIC DNA]</scope>
    <source>
        <strain evidence="3">CECT 4293</strain>
    </source>
</reference>
<dbReference type="Pfam" id="PF19577">
    <property type="entry name" value="DcaP"/>
    <property type="match status" value="1"/>
</dbReference>
<organism evidence="2 3">
    <name type="scientific">Ruegeria atlantica</name>
    <dbReference type="NCBI Taxonomy" id="81569"/>
    <lineage>
        <taxon>Bacteria</taxon>
        <taxon>Pseudomonadati</taxon>
        <taxon>Pseudomonadota</taxon>
        <taxon>Alphaproteobacteria</taxon>
        <taxon>Rhodobacterales</taxon>
        <taxon>Roseobacteraceae</taxon>
        <taxon>Ruegeria</taxon>
    </lineage>
</organism>
<keyword evidence="1" id="KW-0732">Signal</keyword>
<evidence type="ECO:0000313" key="2">
    <source>
        <dbReference type="EMBL" id="CUH45792.1"/>
    </source>
</evidence>
<sequence>MIAKRKTALLLAVSALGMSGAAAFAQDAQTQTELDALRARVEALEAAKPGAGTGDLRIGNTTLDVYGYVKADFFYDTDFELGDLADATRIGEPANATSGTFGATVRQSRIGLRTNTPSAIGDIAGQLELDLFSGGTDGPAELRHANIRIGDNWLIGQFWTNFQPLDTYPTTVEFNGPVGIPFARVP</sequence>
<dbReference type="RefSeq" id="WP_261307941.1">
    <property type="nucleotide sequence ID" value="NZ_CYPS01000067.1"/>
</dbReference>
<evidence type="ECO:0000313" key="3">
    <source>
        <dbReference type="Proteomes" id="UP000050786"/>
    </source>
</evidence>
<name>A0A0P1E9A5_9RHOB</name>
<keyword evidence="3" id="KW-1185">Reference proteome</keyword>
<protein>
    <recommendedName>
        <fullName evidence="4">Porin</fullName>
    </recommendedName>
</protein>
<dbReference type="SUPFAM" id="SSF56935">
    <property type="entry name" value="Porins"/>
    <property type="match status" value="1"/>
</dbReference>
<accession>A0A0P1E9A5</accession>
<dbReference type="InterPro" id="IPR045748">
    <property type="entry name" value="DcaP"/>
</dbReference>
<evidence type="ECO:0000256" key="1">
    <source>
        <dbReference type="SAM" id="SignalP"/>
    </source>
</evidence>
<dbReference type="EMBL" id="CYPS01000067">
    <property type="protein sequence ID" value="CUH45792.1"/>
    <property type="molecule type" value="Genomic_DNA"/>
</dbReference>
<dbReference type="Proteomes" id="UP000050786">
    <property type="component" value="Unassembled WGS sequence"/>
</dbReference>
<feature type="signal peptide" evidence="1">
    <location>
        <begin position="1"/>
        <end position="25"/>
    </location>
</feature>